<name>A0A511MXP1_DEIC1</name>
<keyword evidence="2 6" id="KW-0812">Transmembrane</keyword>
<feature type="transmembrane region" description="Helical" evidence="6">
    <location>
        <begin position="262"/>
        <end position="291"/>
    </location>
</feature>
<accession>A0A511MXP1</accession>
<gene>
    <name evidence="7" type="ORF">DC3_07460</name>
</gene>
<dbReference type="PANTHER" id="PTHR30474">
    <property type="entry name" value="CELL CYCLE PROTEIN"/>
    <property type="match status" value="1"/>
</dbReference>
<sequence length="384" mass="41009">MLYEGTLKPTLTLKSRQYHQLLWLAQGILAVLGMVGVATALPSELSGHIPQTIIAFVVTWLFAMLRPKGIVRIAPILWVLSLILLALTLVIGEGGNDSDVKRWLDIGPIRFQPSELAKLALIMQLGSAFARKGVNTKLWQSSLMIMATVGLVILEPDLGTSVLIFASGILMMFAAGVRFTSISALVLSLFLLALPFASSYLERHPYIVARFTGHVSTVKGQDTSQDSGYQVKQARKAMERGGLWGQGVDGRMPRLPAKDTDMIVASVAFATGFLGVAMLILAYWLVVFVGLGAAEMVVSAGTFRPHLHAASIMATGAMFMIVGQAFVNLCVAIGLFPVTGVPLPMVSNGGSSQLAMGIAFGLIHSALREVRLAEGNNPEHAAAL</sequence>
<evidence type="ECO:0000256" key="5">
    <source>
        <dbReference type="ARBA" id="ARBA00023136"/>
    </source>
</evidence>
<protein>
    <submittedName>
        <fullName evidence="7">Cell division protein FtsW</fullName>
    </submittedName>
</protein>
<dbReference type="GO" id="GO:0015648">
    <property type="term" value="F:lipid-linked peptidoglycan transporter activity"/>
    <property type="evidence" value="ECO:0007669"/>
    <property type="project" value="TreeGrafter"/>
</dbReference>
<keyword evidence="7" id="KW-0132">Cell division</keyword>
<feature type="transmembrane region" description="Helical" evidence="6">
    <location>
        <begin position="70"/>
        <end position="91"/>
    </location>
</feature>
<evidence type="ECO:0000256" key="6">
    <source>
        <dbReference type="SAM" id="Phobius"/>
    </source>
</evidence>
<dbReference type="GO" id="GO:0032153">
    <property type="term" value="C:cell division site"/>
    <property type="evidence" value="ECO:0007669"/>
    <property type="project" value="TreeGrafter"/>
</dbReference>
<dbReference type="GO" id="GO:0051301">
    <property type="term" value="P:cell division"/>
    <property type="evidence" value="ECO:0007669"/>
    <property type="project" value="UniProtKB-KW"/>
</dbReference>
<reference evidence="7 8" key="1">
    <citation type="submission" date="2019-07" db="EMBL/GenBank/DDBJ databases">
        <title>Whole genome shotgun sequence of Deinococcus cellulosilyticus NBRC 106333.</title>
        <authorList>
            <person name="Hosoyama A."/>
            <person name="Uohara A."/>
            <person name="Ohji S."/>
            <person name="Ichikawa N."/>
        </authorList>
    </citation>
    <scope>NUCLEOTIDE SEQUENCE [LARGE SCALE GENOMIC DNA]</scope>
    <source>
        <strain evidence="7 8">NBRC 106333</strain>
    </source>
</reference>
<feature type="transmembrane region" description="Helical" evidence="6">
    <location>
        <begin position="312"/>
        <end position="338"/>
    </location>
</feature>
<dbReference type="GO" id="GO:0005886">
    <property type="term" value="C:plasma membrane"/>
    <property type="evidence" value="ECO:0007669"/>
    <property type="project" value="TreeGrafter"/>
</dbReference>
<dbReference type="Proteomes" id="UP000321306">
    <property type="component" value="Unassembled WGS sequence"/>
</dbReference>
<dbReference type="PANTHER" id="PTHR30474:SF1">
    <property type="entry name" value="PEPTIDOGLYCAN GLYCOSYLTRANSFERASE MRDB"/>
    <property type="match status" value="1"/>
</dbReference>
<dbReference type="InterPro" id="IPR001182">
    <property type="entry name" value="FtsW/RodA"/>
</dbReference>
<keyword evidence="4 6" id="KW-1133">Transmembrane helix</keyword>
<evidence type="ECO:0000256" key="3">
    <source>
        <dbReference type="ARBA" id="ARBA00022960"/>
    </source>
</evidence>
<keyword evidence="5 6" id="KW-0472">Membrane</keyword>
<dbReference type="AlphaFoldDB" id="A0A511MXP1"/>
<keyword evidence="3" id="KW-0133">Cell shape</keyword>
<keyword evidence="8" id="KW-1185">Reference proteome</keyword>
<proteinExistence type="predicted"/>
<feature type="transmembrane region" description="Helical" evidence="6">
    <location>
        <begin position="47"/>
        <end position="63"/>
    </location>
</feature>
<evidence type="ECO:0000256" key="4">
    <source>
        <dbReference type="ARBA" id="ARBA00022989"/>
    </source>
</evidence>
<evidence type="ECO:0000256" key="2">
    <source>
        <dbReference type="ARBA" id="ARBA00022692"/>
    </source>
</evidence>
<feature type="transmembrane region" description="Helical" evidence="6">
    <location>
        <begin position="184"/>
        <end position="201"/>
    </location>
</feature>
<dbReference type="EMBL" id="BJXB01000002">
    <property type="protein sequence ID" value="GEM45111.1"/>
    <property type="molecule type" value="Genomic_DNA"/>
</dbReference>
<comment type="subcellular location">
    <subcellularLocation>
        <location evidence="1">Membrane</location>
        <topology evidence="1">Multi-pass membrane protein</topology>
    </subcellularLocation>
</comment>
<dbReference type="RefSeq" id="WP_246130525.1">
    <property type="nucleotide sequence ID" value="NZ_BJXB01000002.1"/>
</dbReference>
<keyword evidence="7" id="KW-0131">Cell cycle</keyword>
<comment type="caution">
    <text evidence="7">The sequence shown here is derived from an EMBL/GenBank/DDBJ whole genome shotgun (WGS) entry which is preliminary data.</text>
</comment>
<dbReference type="GO" id="GO:0008360">
    <property type="term" value="P:regulation of cell shape"/>
    <property type="evidence" value="ECO:0007669"/>
    <property type="project" value="UniProtKB-KW"/>
</dbReference>
<evidence type="ECO:0000313" key="7">
    <source>
        <dbReference type="EMBL" id="GEM45111.1"/>
    </source>
</evidence>
<feature type="transmembrane region" description="Helical" evidence="6">
    <location>
        <begin position="21"/>
        <end position="41"/>
    </location>
</feature>
<organism evidence="7 8">
    <name type="scientific">Deinococcus cellulosilyticus (strain DSM 18568 / NBRC 106333 / KACC 11606 / 5516J-15)</name>
    <dbReference type="NCBI Taxonomy" id="1223518"/>
    <lineage>
        <taxon>Bacteria</taxon>
        <taxon>Thermotogati</taxon>
        <taxon>Deinococcota</taxon>
        <taxon>Deinococci</taxon>
        <taxon>Deinococcales</taxon>
        <taxon>Deinococcaceae</taxon>
        <taxon>Deinococcus</taxon>
    </lineage>
</organism>
<dbReference type="Pfam" id="PF01098">
    <property type="entry name" value="FTSW_RODA_SPOVE"/>
    <property type="match status" value="1"/>
</dbReference>
<evidence type="ECO:0000313" key="8">
    <source>
        <dbReference type="Proteomes" id="UP000321306"/>
    </source>
</evidence>
<evidence type="ECO:0000256" key="1">
    <source>
        <dbReference type="ARBA" id="ARBA00004141"/>
    </source>
</evidence>